<comment type="similarity">
    <text evidence="2 7">Belongs to the ExbD/TolR family.</text>
</comment>
<dbReference type="Pfam" id="PF02472">
    <property type="entry name" value="ExbD"/>
    <property type="match status" value="1"/>
</dbReference>
<keyword evidence="7" id="KW-0813">Transport</keyword>
<keyword evidence="6 8" id="KW-0472">Membrane</keyword>
<keyword evidence="5 8" id="KW-1133">Transmembrane helix</keyword>
<dbReference type="InterPro" id="IPR003400">
    <property type="entry name" value="ExbD"/>
</dbReference>
<name>A0ABT3R1F7_9HYPH</name>
<feature type="transmembrane region" description="Helical" evidence="8">
    <location>
        <begin position="21"/>
        <end position="42"/>
    </location>
</feature>
<comment type="caution">
    <text evidence="9">The sequence shown here is derived from an EMBL/GenBank/DDBJ whole genome shotgun (WGS) entry which is preliminary data.</text>
</comment>
<evidence type="ECO:0000256" key="7">
    <source>
        <dbReference type="RuleBase" id="RU003879"/>
    </source>
</evidence>
<sequence>MKRYTKPIHVPQVVKHRAADSSLALINVVFLLLMFLLVAGTLKPALPEDFSWAETTADTGSGNIQGSLVLAQSGEVWLEGRRLDAALVEAYLEELAGVTDRLSIQVDKRTRMEAVASLADRLRASGIRHLTLVTIEADQP</sequence>
<reference evidence="9 10" key="1">
    <citation type="journal article" date="2016" name="Int. J. Syst. Evol. Microbiol.">
        <title>Labrenzia salina sp. nov., isolated from the rhizosphere of the halophyte Arthrocnemum macrostachyum.</title>
        <authorList>
            <person name="Camacho M."/>
            <person name="Redondo-Gomez S."/>
            <person name="Rodriguez-Llorente I."/>
            <person name="Rohde M."/>
            <person name="Sproer C."/>
            <person name="Schumann P."/>
            <person name="Klenk H.P."/>
            <person name="Montero-Calasanz M.D.C."/>
        </authorList>
    </citation>
    <scope>NUCLEOTIDE SEQUENCE [LARGE SCALE GENOMIC DNA]</scope>
    <source>
        <strain evidence="9 10">DSM 29163</strain>
    </source>
</reference>
<evidence type="ECO:0000256" key="4">
    <source>
        <dbReference type="ARBA" id="ARBA00022692"/>
    </source>
</evidence>
<gene>
    <name evidence="9" type="ORF">ON753_11125</name>
</gene>
<organism evidence="9 10">
    <name type="scientific">Roseibium salinum</name>
    <dbReference type="NCBI Taxonomy" id="1604349"/>
    <lineage>
        <taxon>Bacteria</taxon>
        <taxon>Pseudomonadati</taxon>
        <taxon>Pseudomonadota</taxon>
        <taxon>Alphaproteobacteria</taxon>
        <taxon>Hyphomicrobiales</taxon>
        <taxon>Stappiaceae</taxon>
        <taxon>Roseibium</taxon>
    </lineage>
</organism>
<comment type="subcellular location">
    <subcellularLocation>
        <location evidence="1">Cell membrane</location>
        <topology evidence="1">Single-pass membrane protein</topology>
    </subcellularLocation>
    <subcellularLocation>
        <location evidence="7">Cell membrane</location>
        <topology evidence="7">Single-pass type II membrane protein</topology>
    </subcellularLocation>
</comment>
<evidence type="ECO:0000256" key="8">
    <source>
        <dbReference type="SAM" id="Phobius"/>
    </source>
</evidence>
<evidence type="ECO:0000256" key="5">
    <source>
        <dbReference type="ARBA" id="ARBA00022989"/>
    </source>
</evidence>
<keyword evidence="3" id="KW-1003">Cell membrane</keyword>
<evidence type="ECO:0000256" key="1">
    <source>
        <dbReference type="ARBA" id="ARBA00004162"/>
    </source>
</evidence>
<evidence type="ECO:0000313" key="9">
    <source>
        <dbReference type="EMBL" id="MCX2722921.1"/>
    </source>
</evidence>
<dbReference type="Proteomes" id="UP001300261">
    <property type="component" value="Unassembled WGS sequence"/>
</dbReference>
<keyword evidence="4 7" id="KW-0812">Transmembrane</keyword>
<evidence type="ECO:0000313" key="10">
    <source>
        <dbReference type="Proteomes" id="UP001300261"/>
    </source>
</evidence>
<dbReference type="RefSeq" id="WP_265962580.1">
    <property type="nucleotide sequence ID" value="NZ_JAPEVI010000003.1"/>
</dbReference>
<keyword evidence="7" id="KW-0653">Protein transport</keyword>
<protein>
    <submittedName>
        <fullName evidence="9">Biopolymer transporter ExbD</fullName>
    </submittedName>
</protein>
<proteinExistence type="inferred from homology"/>
<keyword evidence="10" id="KW-1185">Reference proteome</keyword>
<dbReference type="EMBL" id="JAPEVI010000003">
    <property type="protein sequence ID" value="MCX2722921.1"/>
    <property type="molecule type" value="Genomic_DNA"/>
</dbReference>
<evidence type="ECO:0000256" key="6">
    <source>
        <dbReference type="ARBA" id="ARBA00023136"/>
    </source>
</evidence>
<evidence type="ECO:0000256" key="2">
    <source>
        <dbReference type="ARBA" id="ARBA00005811"/>
    </source>
</evidence>
<evidence type="ECO:0000256" key="3">
    <source>
        <dbReference type="ARBA" id="ARBA00022475"/>
    </source>
</evidence>
<accession>A0ABT3R1F7</accession>